<dbReference type="EMBL" id="JARYGZ010000001">
    <property type="protein sequence ID" value="MDH7639290.1"/>
    <property type="molecule type" value="Genomic_DNA"/>
</dbReference>
<dbReference type="InterPro" id="IPR029043">
    <property type="entry name" value="GcvT/YgfZ_C"/>
</dbReference>
<dbReference type="SUPFAM" id="SSF101790">
    <property type="entry name" value="Aminomethyltransferase beta-barrel domain"/>
    <property type="match status" value="1"/>
</dbReference>
<dbReference type="InterPro" id="IPR027266">
    <property type="entry name" value="TrmE/GcvT-like"/>
</dbReference>
<protein>
    <recommendedName>
        <fullName evidence="1">GCVT N-terminal domain-containing protein</fullName>
    </recommendedName>
</protein>
<dbReference type="RefSeq" id="WP_281044565.1">
    <property type="nucleotide sequence ID" value="NZ_JARYGZ010000001.1"/>
</dbReference>
<reference evidence="2" key="1">
    <citation type="submission" date="2023-04" db="EMBL/GenBank/DDBJ databases">
        <title>Sphingomonas sp. MAHUQ-71 isolated from rice field.</title>
        <authorList>
            <person name="Huq M.A."/>
        </authorList>
    </citation>
    <scope>NUCLEOTIDE SEQUENCE</scope>
    <source>
        <strain evidence="2">MAHUQ-71</strain>
    </source>
</reference>
<dbReference type="Proteomes" id="UP001160625">
    <property type="component" value="Unassembled WGS sequence"/>
</dbReference>
<keyword evidence="3" id="KW-1185">Reference proteome</keyword>
<dbReference type="Pfam" id="PF01571">
    <property type="entry name" value="GCV_T"/>
    <property type="match status" value="1"/>
</dbReference>
<gene>
    <name evidence="2" type="ORF">QGN17_11165</name>
</gene>
<dbReference type="PANTHER" id="PTHR43757:SF2">
    <property type="entry name" value="AMINOMETHYLTRANSFERASE, MITOCHONDRIAL"/>
    <property type="match status" value="1"/>
</dbReference>
<sequence>MLAPSPFKAVSAIPYYPQYGLFSLTGGFVRQWEYKGWKAESLSWKKSCYIHAGLSGMGQIVYRGPDAERFLAQTFVNGFAKFRPGTAKHAIACDERGLIAGHGVLQRLGEEEFCLYVAGPWAPYAFSRFEGNVEQIVKDDFLFQIAGPTSLATLEAATGESLRDVNFLRYRRTSVAGHDVQIMRVGMAGTLAFELHGPLPHAAEIYDAVVQAGAPHGIERLGWQTFQVNHVEGGFPQQFWTFSSAAHDDPGFKAYMAKMPYRFPDPVMAGSIDPADVRARCRTPVEVGWERSIRLDHDFTGREAVERELAAPRRTVVTLEWNADDVIDVYASLFREGEEYKYLEIPVSPANRGLCGHADHVMKGGDAVGISSGTVYSYHFRKVISHATIDIGEADIGNAVTVLWGDHGGRIKEIRATVARFPYLQEGRNQTVDLAAATA</sequence>
<dbReference type="PIRSF" id="PIRSF006487">
    <property type="entry name" value="GcvT"/>
    <property type="match status" value="1"/>
</dbReference>
<comment type="caution">
    <text evidence="2">The sequence shown here is derived from an EMBL/GenBank/DDBJ whole genome shotgun (WGS) entry which is preliminary data.</text>
</comment>
<dbReference type="SUPFAM" id="SSF103025">
    <property type="entry name" value="Folate-binding domain"/>
    <property type="match status" value="1"/>
</dbReference>
<dbReference type="Gene3D" id="3.30.1360.120">
    <property type="entry name" value="Probable tRNA modification gtpase trme, domain 1"/>
    <property type="match status" value="1"/>
</dbReference>
<dbReference type="PANTHER" id="PTHR43757">
    <property type="entry name" value="AMINOMETHYLTRANSFERASE"/>
    <property type="match status" value="1"/>
</dbReference>
<dbReference type="InterPro" id="IPR006222">
    <property type="entry name" value="GCVT_N"/>
</dbReference>
<evidence type="ECO:0000313" key="3">
    <source>
        <dbReference type="Proteomes" id="UP001160625"/>
    </source>
</evidence>
<evidence type="ECO:0000313" key="2">
    <source>
        <dbReference type="EMBL" id="MDH7639290.1"/>
    </source>
</evidence>
<name>A0ABT6N212_9SPHN</name>
<accession>A0ABT6N212</accession>
<organism evidence="2 3">
    <name type="scientific">Sphingomonas oryzagri</name>
    <dbReference type="NCBI Taxonomy" id="3042314"/>
    <lineage>
        <taxon>Bacteria</taxon>
        <taxon>Pseudomonadati</taxon>
        <taxon>Pseudomonadota</taxon>
        <taxon>Alphaproteobacteria</taxon>
        <taxon>Sphingomonadales</taxon>
        <taxon>Sphingomonadaceae</taxon>
        <taxon>Sphingomonas</taxon>
    </lineage>
</organism>
<dbReference type="InterPro" id="IPR028896">
    <property type="entry name" value="GcvT/YgfZ/DmdA"/>
</dbReference>
<proteinExistence type="predicted"/>
<feature type="domain" description="GCVT N-terminal" evidence="1">
    <location>
        <begin position="26"/>
        <end position="236"/>
    </location>
</feature>
<evidence type="ECO:0000259" key="1">
    <source>
        <dbReference type="Pfam" id="PF01571"/>
    </source>
</evidence>